<sequence>MPGDPSVNALPSAKRKTTDLGAHASEASLKQSGNPSTFVYVVNQTISGPYISTDRDNLKAFSSEQAAAEYAKKKMDADWGFSDSGDEFLDRDPEQDDGLCQAILRRSNGCRVFVIIDGADGDRIELRIDRVELQ</sequence>
<gene>
    <name evidence="1" type="ORF">LTS18_012399</name>
</gene>
<accession>A0ACC3D9F6</accession>
<dbReference type="Proteomes" id="UP001186974">
    <property type="component" value="Unassembled WGS sequence"/>
</dbReference>
<organism evidence="1 2">
    <name type="scientific">Coniosporium uncinatum</name>
    <dbReference type="NCBI Taxonomy" id="93489"/>
    <lineage>
        <taxon>Eukaryota</taxon>
        <taxon>Fungi</taxon>
        <taxon>Dikarya</taxon>
        <taxon>Ascomycota</taxon>
        <taxon>Pezizomycotina</taxon>
        <taxon>Dothideomycetes</taxon>
        <taxon>Dothideomycetes incertae sedis</taxon>
        <taxon>Coniosporium</taxon>
    </lineage>
</organism>
<reference evidence="1" key="1">
    <citation type="submission" date="2024-09" db="EMBL/GenBank/DDBJ databases">
        <title>Black Yeasts Isolated from many extreme environments.</title>
        <authorList>
            <person name="Coleine C."/>
            <person name="Stajich J.E."/>
            <person name="Selbmann L."/>
        </authorList>
    </citation>
    <scope>NUCLEOTIDE SEQUENCE</scope>
    <source>
        <strain evidence="1">CCFEE 5737</strain>
    </source>
</reference>
<evidence type="ECO:0000313" key="1">
    <source>
        <dbReference type="EMBL" id="KAK3063829.1"/>
    </source>
</evidence>
<dbReference type="EMBL" id="JAWDJW010006704">
    <property type="protein sequence ID" value="KAK3063829.1"/>
    <property type="molecule type" value="Genomic_DNA"/>
</dbReference>
<protein>
    <submittedName>
        <fullName evidence="1">Uncharacterized protein</fullName>
    </submittedName>
</protein>
<proteinExistence type="predicted"/>
<keyword evidence="2" id="KW-1185">Reference proteome</keyword>
<evidence type="ECO:0000313" key="2">
    <source>
        <dbReference type="Proteomes" id="UP001186974"/>
    </source>
</evidence>
<name>A0ACC3D9F6_9PEZI</name>
<comment type="caution">
    <text evidence="1">The sequence shown here is derived from an EMBL/GenBank/DDBJ whole genome shotgun (WGS) entry which is preliminary data.</text>
</comment>